<organism evidence="1 2">
    <name type="scientific">Phaseolus angularis</name>
    <name type="common">Azuki bean</name>
    <name type="synonym">Vigna angularis</name>
    <dbReference type="NCBI Taxonomy" id="3914"/>
    <lineage>
        <taxon>Eukaryota</taxon>
        <taxon>Viridiplantae</taxon>
        <taxon>Streptophyta</taxon>
        <taxon>Embryophyta</taxon>
        <taxon>Tracheophyta</taxon>
        <taxon>Spermatophyta</taxon>
        <taxon>Magnoliopsida</taxon>
        <taxon>eudicotyledons</taxon>
        <taxon>Gunneridae</taxon>
        <taxon>Pentapetalae</taxon>
        <taxon>rosids</taxon>
        <taxon>fabids</taxon>
        <taxon>Fabales</taxon>
        <taxon>Fabaceae</taxon>
        <taxon>Papilionoideae</taxon>
        <taxon>50 kb inversion clade</taxon>
        <taxon>NPAAA clade</taxon>
        <taxon>indigoferoid/millettioid clade</taxon>
        <taxon>Phaseoleae</taxon>
        <taxon>Vigna</taxon>
    </lineage>
</organism>
<gene>
    <name evidence="1" type="ORF">LR48_Vigan04g072700</name>
</gene>
<accession>A0A0L9UDD3</accession>
<dbReference type="AlphaFoldDB" id="A0A0L9UDD3"/>
<dbReference type="EMBL" id="CM003374">
    <property type="protein sequence ID" value="KOM40529.1"/>
    <property type="molecule type" value="Genomic_DNA"/>
</dbReference>
<protein>
    <submittedName>
        <fullName evidence="1">Uncharacterized protein</fullName>
    </submittedName>
</protein>
<reference evidence="2" key="1">
    <citation type="journal article" date="2015" name="Proc. Natl. Acad. Sci. U.S.A.">
        <title>Genome sequencing of adzuki bean (Vigna angularis) provides insight into high starch and low fat accumulation and domestication.</title>
        <authorList>
            <person name="Yang K."/>
            <person name="Tian Z."/>
            <person name="Chen C."/>
            <person name="Luo L."/>
            <person name="Zhao B."/>
            <person name="Wang Z."/>
            <person name="Yu L."/>
            <person name="Li Y."/>
            <person name="Sun Y."/>
            <person name="Li W."/>
            <person name="Chen Y."/>
            <person name="Li Y."/>
            <person name="Zhang Y."/>
            <person name="Ai D."/>
            <person name="Zhao J."/>
            <person name="Shang C."/>
            <person name="Ma Y."/>
            <person name="Wu B."/>
            <person name="Wang M."/>
            <person name="Gao L."/>
            <person name="Sun D."/>
            <person name="Zhang P."/>
            <person name="Guo F."/>
            <person name="Wang W."/>
            <person name="Li Y."/>
            <person name="Wang J."/>
            <person name="Varshney R.K."/>
            <person name="Wang J."/>
            <person name="Ling H.Q."/>
            <person name="Wan P."/>
        </authorList>
    </citation>
    <scope>NUCLEOTIDE SEQUENCE</scope>
    <source>
        <strain evidence="2">cv. Jingnong 6</strain>
    </source>
</reference>
<dbReference type="STRING" id="3914.A0A0L9UDD3"/>
<sequence>MNRKVLQHVCEVVGVEFGRRCRILLLVLYVMDDDIEVVIHRGRKFVNDGFLKYEVESDTMYFDPDLWSYFVVVTVVKGVMHIVTLARLNGQVHLYVVHTVSQPNVIHMIEYNVDEGGDEVAPEVHEGGEGAQFGQAIDDGVTQQLDEGVGVDGERVEVVVGQAEIIEAYDVEGDRKEVDEGDGERTKADQVEVERIQVDEGDGDKTEADEVEGKISRKWNIAISKNMAYKAKAYASHEVEGSFIIQYNRI</sequence>
<name>A0A0L9UDD3_PHAAN</name>
<proteinExistence type="predicted"/>
<evidence type="ECO:0000313" key="1">
    <source>
        <dbReference type="EMBL" id="KOM40529.1"/>
    </source>
</evidence>
<dbReference type="Proteomes" id="UP000053144">
    <property type="component" value="Chromosome 4"/>
</dbReference>
<evidence type="ECO:0000313" key="2">
    <source>
        <dbReference type="Proteomes" id="UP000053144"/>
    </source>
</evidence>
<dbReference type="Gramene" id="KOM40529">
    <property type="protein sequence ID" value="KOM40529"/>
    <property type="gene ID" value="LR48_Vigan04g072700"/>
</dbReference>